<dbReference type="InParanoid" id="A0A1X2H5G4"/>
<evidence type="ECO:0000313" key="2">
    <source>
        <dbReference type="Proteomes" id="UP000242180"/>
    </source>
</evidence>
<proteinExistence type="predicted"/>
<reference evidence="1 2" key="1">
    <citation type="submission" date="2016-07" db="EMBL/GenBank/DDBJ databases">
        <title>Pervasive Adenine N6-methylation of Active Genes in Fungi.</title>
        <authorList>
            <consortium name="DOE Joint Genome Institute"/>
            <person name="Mondo S.J."/>
            <person name="Dannebaum R.O."/>
            <person name="Kuo R.C."/>
            <person name="Labutti K."/>
            <person name="Haridas S."/>
            <person name="Kuo A."/>
            <person name="Salamov A."/>
            <person name="Ahrendt S.R."/>
            <person name="Lipzen A."/>
            <person name="Sullivan W."/>
            <person name="Andreopoulos W.B."/>
            <person name="Clum A."/>
            <person name="Lindquist E."/>
            <person name="Daum C."/>
            <person name="Ramamoorthy G.K."/>
            <person name="Gryganskyi A."/>
            <person name="Culley D."/>
            <person name="Magnuson J.K."/>
            <person name="James T.Y."/>
            <person name="O'Malley M.A."/>
            <person name="Stajich J.E."/>
            <person name="Spatafora J.W."/>
            <person name="Visel A."/>
            <person name="Grigoriev I.V."/>
        </authorList>
    </citation>
    <scope>NUCLEOTIDE SEQUENCE [LARGE SCALE GENOMIC DNA]</scope>
    <source>
        <strain evidence="1 2">NRRL 2496</strain>
    </source>
</reference>
<dbReference type="EMBL" id="MCGN01000009">
    <property type="protein sequence ID" value="ORY93625.1"/>
    <property type="molecule type" value="Genomic_DNA"/>
</dbReference>
<sequence length="113" mass="12946">MRALLCARSFFFSHTRTSLYVYLQQKLYTSALSLFDNSIHSAPPIHIQHARVRRRAMGCSFTSLSLAILEVQAKGSAPHFWGLEPSSHGRPIRLPFAYHGSCHFSFWKGREHE</sequence>
<accession>A0A1X2H5G4</accession>
<organism evidence="1 2">
    <name type="scientific">Syncephalastrum racemosum</name>
    <name type="common">Filamentous fungus</name>
    <dbReference type="NCBI Taxonomy" id="13706"/>
    <lineage>
        <taxon>Eukaryota</taxon>
        <taxon>Fungi</taxon>
        <taxon>Fungi incertae sedis</taxon>
        <taxon>Mucoromycota</taxon>
        <taxon>Mucoromycotina</taxon>
        <taxon>Mucoromycetes</taxon>
        <taxon>Mucorales</taxon>
        <taxon>Syncephalastraceae</taxon>
        <taxon>Syncephalastrum</taxon>
    </lineage>
</organism>
<protein>
    <submittedName>
        <fullName evidence="1">Uncharacterized protein</fullName>
    </submittedName>
</protein>
<name>A0A1X2H5G4_SYNRA</name>
<dbReference type="AlphaFoldDB" id="A0A1X2H5G4"/>
<gene>
    <name evidence="1" type="ORF">BCR43DRAFT_497265</name>
</gene>
<evidence type="ECO:0000313" key="1">
    <source>
        <dbReference type="EMBL" id="ORY93625.1"/>
    </source>
</evidence>
<dbReference type="Proteomes" id="UP000242180">
    <property type="component" value="Unassembled WGS sequence"/>
</dbReference>
<comment type="caution">
    <text evidence="1">The sequence shown here is derived from an EMBL/GenBank/DDBJ whole genome shotgun (WGS) entry which is preliminary data.</text>
</comment>
<keyword evidence="2" id="KW-1185">Reference proteome</keyword>